<evidence type="ECO:0000256" key="1">
    <source>
        <dbReference type="SAM" id="SignalP"/>
    </source>
</evidence>
<protein>
    <recommendedName>
        <fullName evidence="4">Secreted protein</fullName>
    </recommendedName>
</protein>
<gene>
    <name evidence="2" type="ORF">SAMN05660845_0068</name>
</gene>
<feature type="signal peptide" evidence="1">
    <location>
        <begin position="1"/>
        <end position="19"/>
    </location>
</feature>
<dbReference type="EMBL" id="FOJT01000001">
    <property type="protein sequence ID" value="SFA69423.1"/>
    <property type="molecule type" value="Genomic_DNA"/>
</dbReference>
<sequence>MKLFYVFVFGIIFSANSFAQEGSSIPSTGIPRVDMTIPNTSNTTPQYSISKPFEITKFKKPSKIYDAPQIEKPNKFNAPISDLNPGKMLADKLNKNAKIKGGEENGDSKLYRRDMFLGDFKTKAEVVGIFYRDFGLVDGDLIRISVNDKIVIYEIYLGADFKQLDLKLEKGINKIDFEALNQGYSGPNTAEFKIFDEKSTLISENQWNLGTGFKATVLVVKE</sequence>
<evidence type="ECO:0000313" key="3">
    <source>
        <dbReference type="Proteomes" id="UP000199604"/>
    </source>
</evidence>
<dbReference type="Proteomes" id="UP000199604">
    <property type="component" value="Unassembled WGS sequence"/>
</dbReference>
<name>A0A1I0UZV5_9FLAO</name>
<feature type="chain" id="PRO_5011652255" description="Secreted protein" evidence="1">
    <location>
        <begin position="20"/>
        <end position="222"/>
    </location>
</feature>
<evidence type="ECO:0008006" key="4">
    <source>
        <dbReference type="Google" id="ProtNLM"/>
    </source>
</evidence>
<reference evidence="3" key="1">
    <citation type="submission" date="2016-10" db="EMBL/GenBank/DDBJ databases">
        <authorList>
            <person name="Varghese N."/>
            <person name="Submissions S."/>
        </authorList>
    </citation>
    <scope>NUCLEOTIDE SEQUENCE [LARGE SCALE GENOMIC DNA]</scope>
    <source>
        <strain evidence="3">DSM 21789</strain>
    </source>
</reference>
<proteinExistence type="predicted"/>
<dbReference type="OrthoDB" id="1148517at2"/>
<accession>A0A1I0UZV5</accession>
<dbReference type="STRING" id="498292.SAMN05660845_0068"/>
<organism evidence="2 3">
    <name type="scientific">Flavobacterium swingsii</name>
    <dbReference type="NCBI Taxonomy" id="498292"/>
    <lineage>
        <taxon>Bacteria</taxon>
        <taxon>Pseudomonadati</taxon>
        <taxon>Bacteroidota</taxon>
        <taxon>Flavobacteriia</taxon>
        <taxon>Flavobacteriales</taxon>
        <taxon>Flavobacteriaceae</taxon>
        <taxon>Flavobacterium</taxon>
    </lineage>
</organism>
<keyword evidence="3" id="KW-1185">Reference proteome</keyword>
<dbReference type="RefSeq" id="WP_091472626.1">
    <property type="nucleotide sequence ID" value="NZ_FOJT01000001.1"/>
</dbReference>
<dbReference type="AlphaFoldDB" id="A0A1I0UZV5"/>
<keyword evidence="1" id="KW-0732">Signal</keyword>
<evidence type="ECO:0000313" key="2">
    <source>
        <dbReference type="EMBL" id="SFA69423.1"/>
    </source>
</evidence>